<evidence type="ECO:0000256" key="5">
    <source>
        <dbReference type="SAM" id="Phobius"/>
    </source>
</evidence>
<feature type="transmembrane region" description="Helical" evidence="5">
    <location>
        <begin position="59"/>
        <end position="80"/>
    </location>
</feature>
<feature type="transmembrane region" description="Helical" evidence="5">
    <location>
        <begin position="32"/>
        <end position="53"/>
    </location>
</feature>
<name>A0ABP0JIK0_9DINO</name>
<evidence type="ECO:0000256" key="2">
    <source>
        <dbReference type="ARBA" id="ARBA00022692"/>
    </source>
</evidence>
<keyword evidence="4 5" id="KW-0472">Membrane</keyword>
<dbReference type="PANTHER" id="PTHR28128:SF1">
    <property type="entry name" value="GOLGI APPARATUS MEMBRANE PROTEIN TVP15"/>
    <property type="match status" value="1"/>
</dbReference>
<organism evidence="6 7">
    <name type="scientific">Durusdinium trenchii</name>
    <dbReference type="NCBI Taxonomy" id="1381693"/>
    <lineage>
        <taxon>Eukaryota</taxon>
        <taxon>Sar</taxon>
        <taxon>Alveolata</taxon>
        <taxon>Dinophyceae</taxon>
        <taxon>Suessiales</taxon>
        <taxon>Symbiodiniaceae</taxon>
        <taxon>Durusdinium</taxon>
    </lineage>
</organism>
<dbReference type="Proteomes" id="UP001642484">
    <property type="component" value="Unassembled WGS sequence"/>
</dbReference>
<gene>
    <name evidence="6" type="ORF">CCMP2556_LOCUS11596</name>
</gene>
<dbReference type="PANTHER" id="PTHR28128">
    <property type="entry name" value="GOLGI APPARATUS MEMBRANE PROTEIN TVP15"/>
    <property type="match status" value="1"/>
</dbReference>
<comment type="subcellular location">
    <subcellularLocation>
        <location evidence="1">Membrane</location>
        <topology evidence="1">Multi-pass membrane protein</topology>
    </subcellularLocation>
</comment>
<evidence type="ECO:0000256" key="3">
    <source>
        <dbReference type="ARBA" id="ARBA00022989"/>
    </source>
</evidence>
<reference evidence="6 7" key="1">
    <citation type="submission" date="2024-02" db="EMBL/GenBank/DDBJ databases">
        <authorList>
            <person name="Chen Y."/>
            <person name="Shah S."/>
            <person name="Dougan E. K."/>
            <person name="Thang M."/>
            <person name="Chan C."/>
        </authorList>
    </citation>
    <scope>NUCLEOTIDE SEQUENCE [LARGE SCALE GENOMIC DNA]</scope>
</reference>
<keyword evidence="2 5" id="KW-0812">Transmembrane</keyword>
<dbReference type="Pfam" id="PF08507">
    <property type="entry name" value="COPI_assoc"/>
    <property type="match status" value="1"/>
</dbReference>
<keyword evidence="7" id="KW-1185">Reference proteome</keyword>
<evidence type="ECO:0000256" key="1">
    <source>
        <dbReference type="ARBA" id="ARBA00004141"/>
    </source>
</evidence>
<feature type="transmembrane region" description="Helical" evidence="5">
    <location>
        <begin position="124"/>
        <end position="149"/>
    </location>
</feature>
<evidence type="ECO:0000256" key="4">
    <source>
        <dbReference type="ARBA" id="ARBA00023136"/>
    </source>
</evidence>
<comment type="caution">
    <text evidence="6">The sequence shown here is derived from an EMBL/GenBank/DDBJ whole genome shotgun (WGS) entry which is preliminary data.</text>
</comment>
<evidence type="ECO:0000313" key="7">
    <source>
        <dbReference type="Proteomes" id="UP001642484"/>
    </source>
</evidence>
<keyword evidence="3 5" id="KW-1133">Transmembrane helix</keyword>
<evidence type="ECO:0000313" key="6">
    <source>
        <dbReference type="EMBL" id="CAK9014250.1"/>
    </source>
</evidence>
<proteinExistence type="predicted"/>
<dbReference type="InterPro" id="IPR013714">
    <property type="entry name" value="Golgi_TVP15"/>
</dbReference>
<sequence>MDETHQKSLKEMADRVAEMQEYIEGAPHRIKVGCFAGGAAIVLNGFLSVIDVFDVFDEPIYYVVNAYMVFFGVVTMVTESDPSFIQVHETLTPLQKWMHEWAKGLTMLWGRGLFYVFQGTLCTLSASLLSFGLVIGVYMMSMGVLCLVIHYKRSRPVAPPPAEYIRIQ</sequence>
<accession>A0ABP0JIK0</accession>
<dbReference type="EMBL" id="CAXAMN010005557">
    <property type="protein sequence ID" value="CAK9014250.1"/>
    <property type="molecule type" value="Genomic_DNA"/>
</dbReference>
<protein>
    <submittedName>
        <fullName evidence="6">Uncharacterized protein</fullName>
    </submittedName>
</protein>